<feature type="transmembrane region" description="Helical" evidence="2">
    <location>
        <begin position="46"/>
        <end position="69"/>
    </location>
</feature>
<accession>A0A1Z5K7A8</accession>
<evidence type="ECO:0000313" key="5">
    <source>
        <dbReference type="Proteomes" id="UP000198406"/>
    </source>
</evidence>
<dbReference type="InterPro" id="IPR001841">
    <property type="entry name" value="Znf_RING"/>
</dbReference>
<dbReference type="InParanoid" id="A0A1Z5K7A8"/>
<keyword evidence="2" id="KW-0472">Membrane</keyword>
<dbReference type="InterPro" id="IPR013083">
    <property type="entry name" value="Znf_RING/FYVE/PHD"/>
</dbReference>
<evidence type="ECO:0000256" key="2">
    <source>
        <dbReference type="SAM" id="Phobius"/>
    </source>
</evidence>
<dbReference type="InterPro" id="IPR051826">
    <property type="entry name" value="E3_ubiquitin-ligase_domain"/>
</dbReference>
<sequence length="295" mass="33533">MLQAYKIALLVSIEATMSVAVSSTFLRSLAEAENSDADLEHETDPLVFWSVNAFILTLLISVCSWLWCCGGYKGLTQVRQSDLRYAQRLQQRNAEREARRQMSPQERQAAITQSLRRNQVRMVVKKDDLVAEADHHHQRNSDVLINSDMIAEGNENNEEANIVFTIPEAMKLDSDFAQDRSEEHAAWDMTTASNMFGSLILRNVNGEEAGRVPNQCAICLGNYCVDDPVVWSSNPECSHAFHEDCLVDWLVHSKQDGTPCPCCRQSFTDLVSFRKERKIRWAPDRAFDTSALRFR</sequence>
<dbReference type="GO" id="GO:0061630">
    <property type="term" value="F:ubiquitin protein ligase activity"/>
    <property type="evidence" value="ECO:0007669"/>
    <property type="project" value="TreeGrafter"/>
</dbReference>
<keyword evidence="1" id="KW-0863">Zinc-finger</keyword>
<evidence type="ECO:0000259" key="3">
    <source>
        <dbReference type="PROSITE" id="PS50089"/>
    </source>
</evidence>
<gene>
    <name evidence="4" type="ORF">FisN_25Hh219</name>
</gene>
<dbReference type="GO" id="GO:0008270">
    <property type="term" value="F:zinc ion binding"/>
    <property type="evidence" value="ECO:0007669"/>
    <property type="project" value="UniProtKB-KW"/>
</dbReference>
<dbReference type="PANTHER" id="PTHR22765:SF272">
    <property type="entry name" value="E3 UBIQUITIN-PROTEIN LIGASE PRAJA-2"/>
    <property type="match status" value="1"/>
</dbReference>
<keyword evidence="1" id="KW-0862">Zinc</keyword>
<organism evidence="4 5">
    <name type="scientific">Fistulifera solaris</name>
    <name type="common">Oleaginous diatom</name>
    <dbReference type="NCBI Taxonomy" id="1519565"/>
    <lineage>
        <taxon>Eukaryota</taxon>
        <taxon>Sar</taxon>
        <taxon>Stramenopiles</taxon>
        <taxon>Ochrophyta</taxon>
        <taxon>Bacillariophyta</taxon>
        <taxon>Bacillariophyceae</taxon>
        <taxon>Bacillariophycidae</taxon>
        <taxon>Naviculales</taxon>
        <taxon>Naviculaceae</taxon>
        <taxon>Fistulifera</taxon>
    </lineage>
</organism>
<feature type="transmembrane region" description="Helical" evidence="2">
    <location>
        <begin position="7"/>
        <end position="26"/>
    </location>
</feature>
<dbReference type="GO" id="GO:0006511">
    <property type="term" value="P:ubiquitin-dependent protein catabolic process"/>
    <property type="evidence" value="ECO:0007669"/>
    <property type="project" value="TreeGrafter"/>
</dbReference>
<evidence type="ECO:0000313" key="4">
    <source>
        <dbReference type="EMBL" id="GAX21981.1"/>
    </source>
</evidence>
<dbReference type="Pfam" id="PF13639">
    <property type="entry name" value="zf-RING_2"/>
    <property type="match status" value="1"/>
</dbReference>
<keyword evidence="2" id="KW-1133">Transmembrane helix</keyword>
<keyword evidence="1" id="KW-0479">Metal-binding</keyword>
<reference evidence="4 5" key="1">
    <citation type="journal article" date="2015" name="Plant Cell">
        <title>Oil accumulation by the oleaginous diatom Fistulifera solaris as revealed by the genome and transcriptome.</title>
        <authorList>
            <person name="Tanaka T."/>
            <person name="Maeda Y."/>
            <person name="Veluchamy A."/>
            <person name="Tanaka M."/>
            <person name="Abida H."/>
            <person name="Marechal E."/>
            <person name="Bowler C."/>
            <person name="Muto M."/>
            <person name="Sunaga Y."/>
            <person name="Tanaka M."/>
            <person name="Yoshino T."/>
            <person name="Taniguchi T."/>
            <person name="Fukuda Y."/>
            <person name="Nemoto M."/>
            <person name="Matsumoto M."/>
            <person name="Wong P.S."/>
            <person name="Aburatani S."/>
            <person name="Fujibuchi W."/>
        </authorList>
    </citation>
    <scope>NUCLEOTIDE SEQUENCE [LARGE SCALE GENOMIC DNA]</scope>
    <source>
        <strain evidence="4 5">JPCC DA0580</strain>
    </source>
</reference>
<name>A0A1Z5K7A8_FISSO</name>
<dbReference type="Gene3D" id="3.30.40.10">
    <property type="entry name" value="Zinc/RING finger domain, C3HC4 (zinc finger)"/>
    <property type="match status" value="1"/>
</dbReference>
<proteinExistence type="predicted"/>
<dbReference type="SUPFAM" id="SSF57850">
    <property type="entry name" value="RING/U-box"/>
    <property type="match status" value="1"/>
</dbReference>
<dbReference type="Proteomes" id="UP000198406">
    <property type="component" value="Unassembled WGS sequence"/>
</dbReference>
<protein>
    <recommendedName>
        <fullName evidence="3">RING-type domain-containing protein</fullName>
    </recommendedName>
</protein>
<dbReference type="PANTHER" id="PTHR22765">
    <property type="entry name" value="RING FINGER AND PROTEASE ASSOCIATED DOMAIN-CONTAINING"/>
    <property type="match status" value="1"/>
</dbReference>
<keyword evidence="2" id="KW-0812">Transmembrane</keyword>
<dbReference type="OrthoDB" id="48554at2759"/>
<evidence type="ECO:0000256" key="1">
    <source>
        <dbReference type="PROSITE-ProRule" id="PRU00175"/>
    </source>
</evidence>
<comment type="caution">
    <text evidence="4">The sequence shown here is derived from an EMBL/GenBank/DDBJ whole genome shotgun (WGS) entry which is preliminary data.</text>
</comment>
<dbReference type="EMBL" id="BDSP01000176">
    <property type="protein sequence ID" value="GAX21981.1"/>
    <property type="molecule type" value="Genomic_DNA"/>
</dbReference>
<feature type="domain" description="RING-type" evidence="3">
    <location>
        <begin position="216"/>
        <end position="264"/>
    </location>
</feature>
<keyword evidence="5" id="KW-1185">Reference proteome</keyword>
<dbReference type="PROSITE" id="PS50089">
    <property type="entry name" value="ZF_RING_2"/>
    <property type="match status" value="1"/>
</dbReference>
<dbReference type="AlphaFoldDB" id="A0A1Z5K7A8"/>